<keyword evidence="1" id="KW-0812">Transmembrane</keyword>
<keyword evidence="1" id="KW-0472">Membrane</keyword>
<protein>
    <recommendedName>
        <fullName evidence="2">7TM GPCR serpentine receptor class x (Srx) domain-containing protein</fullName>
    </recommendedName>
</protein>
<sequence>MHDLFAVNRLIYIVLFPSLQKVWRRSTPKILVVAALIIIFHTVLMTLLDVNLHWVYDRSTYLWRMTNTEWTEFYIKYFEVYWSTCEIIMIVSLDTITFSYIIYRKSKLYITNAHERRRIETRLLLQSFCQCTPTITVNIIFFFILPETKNKNLQIVFSSIWIVTNILDTSIILLFHFPNVIAN</sequence>
<keyword evidence="4" id="KW-1185">Reference proteome</keyword>
<dbReference type="EMBL" id="BTRK01000005">
    <property type="protein sequence ID" value="GMR51946.1"/>
    <property type="molecule type" value="Genomic_DNA"/>
</dbReference>
<comment type="caution">
    <text evidence="3">The sequence shown here is derived from an EMBL/GenBank/DDBJ whole genome shotgun (WGS) entry which is preliminary data.</text>
</comment>
<evidence type="ECO:0000313" key="4">
    <source>
        <dbReference type="Proteomes" id="UP001328107"/>
    </source>
</evidence>
<evidence type="ECO:0000259" key="2">
    <source>
        <dbReference type="Pfam" id="PF10328"/>
    </source>
</evidence>
<feature type="domain" description="7TM GPCR serpentine receptor class x (Srx)" evidence="2">
    <location>
        <begin position="2"/>
        <end position="176"/>
    </location>
</feature>
<feature type="transmembrane region" description="Helical" evidence="1">
    <location>
        <begin position="80"/>
        <end position="103"/>
    </location>
</feature>
<organism evidence="3 4">
    <name type="scientific">Pristionchus mayeri</name>
    <dbReference type="NCBI Taxonomy" id="1317129"/>
    <lineage>
        <taxon>Eukaryota</taxon>
        <taxon>Metazoa</taxon>
        <taxon>Ecdysozoa</taxon>
        <taxon>Nematoda</taxon>
        <taxon>Chromadorea</taxon>
        <taxon>Rhabditida</taxon>
        <taxon>Rhabditina</taxon>
        <taxon>Diplogasteromorpha</taxon>
        <taxon>Diplogasteroidea</taxon>
        <taxon>Neodiplogasteridae</taxon>
        <taxon>Pristionchus</taxon>
    </lineage>
</organism>
<dbReference type="InterPro" id="IPR019430">
    <property type="entry name" value="7TM_GPCR_serpentine_rcpt_Srx"/>
</dbReference>
<evidence type="ECO:0000256" key="1">
    <source>
        <dbReference type="SAM" id="Phobius"/>
    </source>
</evidence>
<proteinExistence type="predicted"/>
<name>A0AAN5I635_9BILA</name>
<evidence type="ECO:0000313" key="3">
    <source>
        <dbReference type="EMBL" id="GMR51946.1"/>
    </source>
</evidence>
<feature type="transmembrane region" description="Helical" evidence="1">
    <location>
        <begin position="30"/>
        <end position="56"/>
    </location>
</feature>
<dbReference type="PANTHER" id="PTHR23017">
    <property type="entry name" value="SERPENTINE RECEPTOR, CLASS X"/>
    <property type="match status" value="1"/>
</dbReference>
<dbReference type="PANTHER" id="PTHR23017:SF3">
    <property type="entry name" value="G-PROTEIN COUPLED RECEPTORS FAMILY 1 PROFILE DOMAIN-CONTAINING PROTEIN"/>
    <property type="match status" value="1"/>
</dbReference>
<dbReference type="Proteomes" id="UP001328107">
    <property type="component" value="Unassembled WGS sequence"/>
</dbReference>
<feature type="transmembrane region" description="Helical" evidence="1">
    <location>
        <begin position="123"/>
        <end position="144"/>
    </location>
</feature>
<gene>
    <name evidence="3" type="ORF">PMAYCL1PPCAC_22141</name>
</gene>
<reference evidence="4" key="1">
    <citation type="submission" date="2022-10" db="EMBL/GenBank/DDBJ databases">
        <title>Genome assembly of Pristionchus species.</title>
        <authorList>
            <person name="Yoshida K."/>
            <person name="Sommer R.J."/>
        </authorList>
    </citation>
    <scope>NUCLEOTIDE SEQUENCE [LARGE SCALE GENOMIC DNA]</scope>
    <source>
        <strain evidence="4">RS5460</strain>
    </source>
</reference>
<feature type="transmembrane region" description="Helical" evidence="1">
    <location>
        <begin position="156"/>
        <end position="177"/>
    </location>
</feature>
<keyword evidence="1" id="KW-1133">Transmembrane helix</keyword>
<accession>A0AAN5I635</accession>
<feature type="non-terminal residue" evidence="3">
    <location>
        <position position="183"/>
    </location>
</feature>
<dbReference type="AlphaFoldDB" id="A0AAN5I635"/>
<dbReference type="Pfam" id="PF10328">
    <property type="entry name" value="7TM_GPCR_Srx"/>
    <property type="match status" value="1"/>
</dbReference>